<comment type="similarity">
    <text evidence="8 9">Belongs to the TonB-dependent receptor family.</text>
</comment>
<protein>
    <submittedName>
        <fullName evidence="13">TonB-linked outer membrane protein, SusC/RagA family</fullName>
    </submittedName>
</protein>
<dbReference type="Gene3D" id="2.170.130.10">
    <property type="entry name" value="TonB-dependent receptor, plug domain"/>
    <property type="match status" value="1"/>
</dbReference>
<dbReference type="Gene3D" id="2.40.170.20">
    <property type="entry name" value="TonB-dependent receptor, beta-barrel domain"/>
    <property type="match status" value="1"/>
</dbReference>
<dbReference type="InterPro" id="IPR036942">
    <property type="entry name" value="Beta-barrel_TonB_sf"/>
</dbReference>
<evidence type="ECO:0000256" key="7">
    <source>
        <dbReference type="ARBA" id="ARBA00023237"/>
    </source>
</evidence>
<dbReference type="SUPFAM" id="SSF49464">
    <property type="entry name" value="Carboxypeptidase regulatory domain-like"/>
    <property type="match status" value="1"/>
</dbReference>
<keyword evidence="2 8" id="KW-0813">Transport</keyword>
<feature type="domain" description="TonB-dependent receptor plug" evidence="12">
    <location>
        <begin position="126"/>
        <end position="242"/>
    </location>
</feature>
<dbReference type="InterPro" id="IPR000531">
    <property type="entry name" value="Beta-barrel_TonB"/>
</dbReference>
<name>A0A1I1VBC0_9BACT</name>
<evidence type="ECO:0000256" key="8">
    <source>
        <dbReference type="PROSITE-ProRule" id="PRU01360"/>
    </source>
</evidence>
<comment type="subcellular location">
    <subcellularLocation>
        <location evidence="1 8">Cell outer membrane</location>
        <topology evidence="1 8">Multi-pass membrane protein</topology>
    </subcellularLocation>
</comment>
<evidence type="ECO:0000313" key="13">
    <source>
        <dbReference type="EMBL" id="SFD80085.1"/>
    </source>
</evidence>
<evidence type="ECO:0000313" key="14">
    <source>
        <dbReference type="Proteomes" id="UP000198598"/>
    </source>
</evidence>
<dbReference type="Pfam" id="PF00593">
    <property type="entry name" value="TonB_dep_Rec_b-barrel"/>
    <property type="match status" value="1"/>
</dbReference>
<dbReference type="RefSeq" id="WP_093828972.1">
    <property type="nucleotide sequence ID" value="NZ_FOLQ01000007.1"/>
</dbReference>
<keyword evidence="14" id="KW-1185">Reference proteome</keyword>
<organism evidence="13 14">
    <name type="scientific">Spirosoma endophyticum</name>
    <dbReference type="NCBI Taxonomy" id="662367"/>
    <lineage>
        <taxon>Bacteria</taxon>
        <taxon>Pseudomonadati</taxon>
        <taxon>Bacteroidota</taxon>
        <taxon>Cytophagia</taxon>
        <taxon>Cytophagales</taxon>
        <taxon>Cytophagaceae</taxon>
        <taxon>Spirosoma</taxon>
    </lineage>
</organism>
<dbReference type="AlphaFoldDB" id="A0A1I1VBC0"/>
<keyword evidence="3 8" id="KW-1134">Transmembrane beta strand</keyword>
<evidence type="ECO:0000259" key="12">
    <source>
        <dbReference type="Pfam" id="PF07715"/>
    </source>
</evidence>
<dbReference type="InterPro" id="IPR012910">
    <property type="entry name" value="Plug_dom"/>
</dbReference>
<accession>A0A1I1VBC0</accession>
<dbReference type="InterPro" id="IPR039426">
    <property type="entry name" value="TonB-dep_rcpt-like"/>
</dbReference>
<dbReference type="GO" id="GO:0009279">
    <property type="term" value="C:cell outer membrane"/>
    <property type="evidence" value="ECO:0007669"/>
    <property type="project" value="UniProtKB-SubCell"/>
</dbReference>
<dbReference type="OrthoDB" id="9768177at2"/>
<dbReference type="InterPro" id="IPR037066">
    <property type="entry name" value="Plug_dom_sf"/>
</dbReference>
<dbReference type="NCBIfam" id="TIGR04057">
    <property type="entry name" value="SusC_RagA_signa"/>
    <property type="match status" value="1"/>
</dbReference>
<dbReference type="STRING" id="662367.SAMN05216167_107108"/>
<dbReference type="Proteomes" id="UP000198598">
    <property type="component" value="Unassembled WGS sequence"/>
</dbReference>
<dbReference type="EMBL" id="FOLQ01000007">
    <property type="protein sequence ID" value="SFD80085.1"/>
    <property type="molecule type" value="Genomic_DNA"/>
</dbReference>
<proteinExistence type="inferred from homology"/>
<dbReference type="InterPro" id="IPR023997">
    <property type="entry name" value="TonB-dep_OMP_SusC/RagA_CS"/>
</dbReference>
<keyword evidence="5 9" id="KW-0798">TonB box</keyword>
<keyword evidence="6 8" id="KW-0472">Membrane</keyword>
<gene>
    <name evidence="13" type="ORF">SAMN05216167_107108</name>
</gene>
<evidence type="ECO:0000256" key="2">
    <source>
        <dbReference type="ARBA" id="ARBA00022448"/>
    </source>
</evidence>
<dbReference type="InterPro" id="IPR008969">
    <property type="entry name" value="CarboxyPept-like_regulatory"/>
</dbReference>
<dbReference type="Pfam" id="PF13715">
    <property type="entry name" value="CarbopepD_reg_2"/>
    <property type="match status" value="1"/>
</dbReference>
<evidence type="ECO:0000256" key="10">
    <source>
        <dbReference type="SAM" id="SignalP"/>
    </source>
</evidence>
<keyword evidence="7 8" id="KW-0998">Cell outer membrane</keyword>
<dbReference type="NCBIfam" id="TIGR04056">
    <property type="entry name" value="OMP_RagA_SusC"/>
    <property type="match status" value="1"/>
</dbReference>
<evidence type="ECO:0000256" key="1">
    <source>
        <dbReference type="ARBA" id="ARBA00004571"/>
    </source>
</evidence>
<sequence length="1081" mass="116947">MQNRGLLLMLFFALYLPAQLFAQSRTIKGIITSGDDNSATPGVNVIVKGTNVGASTNAEGAYSITVPENLVKNGVLVFSFIGMKTAEVPIGNQSAISIKLQHDATSLDEVIVSALGFKENADKRGATASKIDAKDIVRSGETGVINGMSGKAAGVQITKSAGDPGAGSYIQIRGQNTITGSTQPLVIVDGIPISNSTLGDQAAGVTQQSRLNDINPEDIASMQILKGASAAALWGSRAANGVIVITTKKGANSDKVNISYSSTVSFDTPNLLHPLQSNYGQGSDGVYNPTVANSWGDKIANRAGGDDILNMNGARFESYTGKTYYPILTKNSKETFNDVRKNSVFRTGTYIDNNLSISGGNEKGNFYLSIGDLRQKGIINGQSDYNRTTLRFNSERRFNDVIKSSTNATYARTTSNRIQRSNSVNGLYIGYLRSAPDFDSRDYKGNYFSSPTASAIPNRQRSYRNYLGALANPIYNDPMWAINELTNFSEVDRFIMSSELLITPSKWFDVTVRGGIDANTDHRITNYPVNSAVNSGLGSYEEAIYKESEMNGDVIGRAFGDFGKNITSTLIVGFNLNDRKYLNLGGTMNTFIIPDAPANFGNSLTSNDAPYRTTTHRRMARLYSTLNVGFYNQLYVNASVAAESGSTFGSQTKSTFYYPSADLAWQFTQLPIFHDNPVLSFGKLRASYGTVGVQPDAYKNATTYVNASFASWANPLSGSGYGNGAYVRNATQGDPFLQPERKTEYEVGTDLRFLNNRLTAGFTYYSNEITNLLLNVAAAGSTGYTSKYTNAGSMTNKGWELEMNFNILNKKGFNWNVFGNVSRNINRVTNLAGTDIITLGGFSSTASTVAKVGYAMSSLYGGTYMRTESGALQLNANGFPQVGTQFGVVGDPNPDYRGGFGTNLSYKKLSLNILFETFQGGDFYNGTRGTLYNFGTHADVGNDVTLTQDLKNYAGKTIAAGSTVRGNIQDFGAGPVLLDQSYYTSIGGGFSTLVEQFITDASWTRLREVSVGYSISSPKFRAKTKLQSIDITVTGRNPILWTKMVGIDPETALNGASNSRGQDYFNSPNTKSLLFSVKINY</sequence>
<evidence type="ECO:0000256" key="6">
    <source>
        <dbReference type="ARBA" id="ARBA00023136"/>
    </source>
</evidence>
<reference evidence="13 14" key="1">
    <citation type="submission" date="2016-10" db="EMBL/GenBank/DDBJ databases">
        <authorList>
            <person name="de Groot N.N."/>
        </authorList>
    </citation>
    <scope>NUCLEOTIDE SEQUENCE [LARGE SCALE GENOMIC DNA]</scope>
    <source>
        <strain evidence="13 14">DSM 26130</strain>
    </source>
</reference>
<feature type="domain" description="TonB-dependent receptor-like beta-barrel" evidence="11">
    <location>
        <begin position="443"/>
        <end position="906"/>
    </location>
</feature>
<dbReference type="InterPro" id="IPR023996">
    <property type="entry name" value="TonB-dep_OMP_SusC/RagA"/>
</dbReference>
<dbReference type="Pfam" id="PF07715">
    <property type="entry name" value="Plug"/>
    <property type="match status" value="1"/>
</dbReference>
<evidence type="ECO:0000256" key="9">
    <source>
        <dbReference type="RuleBase" id="RU003357"/>
    </source>
</evidence>
<evidence type="ECO:0000259" key="11">
    <source>
        <dbReference type="Pfam" id="PF00593"/>
    </source>
</evidence>
<feature type="signal peptide" evidence="10">
    <location>
        <begin position="1"/>
        <end position="22"/>
    </location>
</feature>
<evidence type="ECO:0000256" key="5">
    <source>
        <dbReference type="ARBA" id="ARBA00023077"/>
    </source>
</evidence>
<dbReference type="PROSITE" id="PS52016">
    <property type="entry name" value="TONB_DEPENDENT_REC_3"/>
    <property type="match status" value="1"/>
</dbReference>
<dbReference type="SUPFAM" id="SSF56935">
    <property type="entry name" value="Porins"/>
    <property type="match status" value="1"/>
</dbReference>
<keyword evidence="10" id="KW-0732">Signal</keyword>
<feature type="chain" id="PRO_5011652524" evidence="10">
    <location>
        <begin position="23"/>
        <end position="1081"/>
    </location>
</feature>
<evidence type="ECO:0000256" key="3">
    <source>
        <dbReference type="ARBA" id="ARBA00022452"/>
    </source>
</evidence>
<keyword evidence="4 8" id="KW-0812">Transmembrane</keyword>
<evidence type="ECO:0000256" key="4">
    <source>
        <dbReference type="ARBA" id="ARBA00022692"/>
    </source>
</evidence>